<dbReference type="AlphaFoldDB" id="A0A914E6M7"/>
<protein>
    <submittedName>
        <fullName evidence="2">Uncharacterized protein</fullName>
    </submittedName>
</protein>
<reference evidence="2" key="1">
    <citation type="submission" date="2022-11" db="UniProtKB">
        <authorList>
            <consortium name="WormBaseParasite"/>
        </authorList>
    </citation>
    <scope>IDENTIFICATION</scope>
</reference>
<dbReference type="WBParaSite" id="ACRNAN_scaffold57.g13068.t1">
    <property type="protein sequence ID" value="ACRNAN_scaffold57.g13068.t1"/>
    <property type="gene ID" value="ACRNAN_scaffold57.g13068"/>
</dbReference>
<name>A0A914E6M7_9BILA</name>
<keyword evidence="1" id="KW-1185">Reference proteome</keyword>
<sequence length="259" mass="29924">MTSNKKKFIENSTQTENTNQYKKLVLIPVIFTPISSKRNVIIQTGDVSNSNETFPCQPSTSIVQRTWETTNTVQNSYPSNVAYEQNNCLEQNYEMYNSVNYQSNGNFDFTQHQQAVMQETPQYEFVSSCSNQTYINPNPIMSNWKHNETQTLPTYETETSQQDYWTIEDSTSNAVATQTAQTSWSRSQDFGTQFSWEDFNAEPVPINQQYVVQATQTLPLEEIDQIDWFSTNEIPSVRETNEIGSMTDDLYEIHQLRSP</sequence>
<dbReference type="Proteomes" id="UP000887540">
    <property type="component" value="Unplaced"/>
</dbReference>
<organism evidence="1 2">
    <name type="scientific">Acrobeloides nanus</name>
    <dbReference type="NCBI Taxonomy" id="290746"/>
    <lineage>
        <taxon>Eukaryota</taxon>
        <taxon>Metazoa</taxon>
        <taxon>Ecdysozoa</taxon>
        <taxon>Nematoda</taxon>
        <taxon>Chromadorea</taxon>
        <taxon>Rhabditida</taxon>
        <taxon>Tylenchina</taxon>
        <taxon>Cephalobomorpha</taxon>
        <taxon>Cephaloboidea</taxon>
        <taxon>Cephalobidae</taxon>
        <taxon>Acrobeloides</taxon>
    </lineage>
</organism>
<evidence type="ECO:0000313" key="1">
    <source>
        <dbReference type="Proteomes" id="UP000887540"/>
    </source>
</evidence>
<proteinExistence type="predicted"/>
<accession>A0A914E6M7</accession>
<evidence type="ECO:0000313" key="2">
    <source>
        <dbReference type="WBParaSite" id="ACRNAN_scaffold57.g13068.t1"/>
    </source>
</evidence>